<dbReference type="PROSITE" id="PS00455">
    <property type="entry name" value="AMP_BINDING"/>
    <property type="match status" value="1"/>
</dbReference>
<dbReference type="EMBL" id="KI914026">
    <property type="protein sequence ID" value="ETV90695.1"/>
    <property type="molecule type" value="Genomic_DNA"/>
</dbReference>
<evidence type="ECO:0000256" key="2">
    <source>
        <dbReference type="ARBA" id="ARBA00022832"/>
    </source>
</evidence>
<name>A0A024T964_9STRA</name>
<keyword evidence="2" id="KW-0276">Fatty acid metabolism</keyword>
<dbReference type="eggNOG" id="KOG1256">
    <property type="taxonomic scope" value="Eukaryota"/>
</dbReference>
<dbReference type="GO" id="GO:0016020">
    <property type="term" value="C:membrane"/>
    <property type="evidence" value="ECO:0007669"/>
    <property type="project" value="TreeGrafter"/>
</dbReference>
<dbReference type="GeneID" id="20091637"/>
<dbReference type="PANTHER" id="PTHR43272">
    <property type="entry name" value="LONG-CHAIN-FATTY-ACID--COA LIGASE"/>
    <property type="match status" value="1"/>
</dbReference>
<evidence type="ECO:0000256" key="1">
    <source>
        <dbReference type="ARBA" id="ARBA00022598"/>
    </source>
</evidence>
<protein>
    <recommendedName>
        <fullName evidence="4">AMP-dependent synthetase/ligase domain-containing protein</fullName>
    </recommendedName>
</protein>
<sequence length="642" mass="70595">MPQFTTTCINQEVDLRIHADNLRFSPTTFPTTFLATAEKLAAQPALHYKRHGEWHHHTWHDYKTASFRFAKALLSQGLNRFETVGICGFNSSEWFFSFVGTVLAGGVPVGIYTSNSAAASYHVCRHAETRFIVVDSLEQLDKFASIVPQLPMLRAIVLWNADVPATFECHVPVYSFEAFVKLGDDGVEDVIVHARIDAQRPGHCMSLIYTSGTTGNPKGVMISHDAFMFAQASLMDPFTRDDFCKDDRMVSFLPLSHIAGQQCDIGCQAVHGSHVYFAQPDALRGSLGATLKDVRPTFLLAVPRLFEKIMEKMQEVGRSTTGLKKLVVTWAKSVGTATVQASVYGGSGQVPWGFWLANWLVFTRVREALGLDCCKFFYAGAAPLSRECFDYFAALNIPIYGVMGMSETSGIGFCNFPTKFQPLSIGTKTTGTEFKVDAATGELLVRGRHVTMGYLKNEDETNRAIDADGWLHTGDCVQVDTDGFVTITGRLKELIITAGGENVPPAVLEDVLKQELPILSNAMAVGDKRKFIAALLTLRARVDANGLPTNELDPFVVREFEAIGSTAKTVDQAKSCAKVAAHIDAGRMRANARAMSRAQYIQKVAILDKDFSIPGGEFTPTLKLKRPVVLEKYADVVDAMYH</sequence>
<dbReference type="OrthoDB" id="1700726at2759"/>
<evidence type="ECO:0000259" key="4">
    <source>
        <dbReference type="Pfam" id="PF00501"/>
    </source>
</evidence>
<dbReference type="VEuPathDB" id="FungiDB:H310_14587"/>
<evidence type="ECO:0000256" key="3">
    <source>
        <dbReference type="ARBA" id="ARBA00023098"/>
    </source>
</evidence>
<dbReference type="Gene3D" id="3.40.50.12780">
    <property type="entry name" value="N-terminal domain of ligase-like"/>
    <property type="match status" value="1"/>
</dbReference>
<dbReference type="PANTHER" id="PTHR43272:SF32">
    <property type="entry name" value="AMP-DEPENDENT SYNTHETASE_LIGASE DOMAIN-CONTAINING PROTEIN"/>
    <property type="match status" value="1"/>
</dbReference>
<dbReference type="RefSeq" id="XP_008880692.1">
    <property type="nucleotide sequence ID" value="XM_008882470.1"/>
</dbReference>
<dbReference type="InterPro" id="IPR000873">
    <property type="entry name" value="AMP-dep_synth/lig_dom"/>
</dbReference>
<dbReference type="Pfam" id="PF00501">
    <property type="entry name" value="AMP-binding"/>
    <property type="match status" value="1"/>
</dbReference>
<dbReference type="SUPFAM" id="SSF56801">
    <property type="entry name" value="Acetyl-CoA synthetase-like"/>
    <property type="match status" value="1"/>
</dbReference>
<dbReference type="InterPro" id="IPR020845">
    <property type="entry name" value="AMP-binding_CS"/>
</dbReference>
<dbReference type="InterPro" id="IPR042099">
    <property type="entry name" value="ANL_N_sf"/>
</dbReference>
<accession>A0A024T964</accession>
<dbReference type="AlphaFoldDB" id="A0A024T964"/>
<organism evidence="5">
    <name type="scientific">Aphanomyces invadans</name>
    <dbReference type="NCBI Taxonomy" id="157072"/>
    <lineage>
        <taxon>Eukaryota</taxon>
        <taxon>Sar</taxon>
        <taxon>Stramenopiles</taxon>
        <taxon>Oomycota</taxon>
        <taxon>Saprolegniomycetes</taxon>
        <taxon>Saprolegniales</taxon>
        <taxon>Verrucalvaceae</taxon>
        <taxon>Aphanomyces</taxon>
    </lineage>
</organism>
<evidence type="ECO:0000313" key="5">
    <source>
        <dbReference type="EMBL" id="ETV90695.1"/>
    </source>
</evidence>
<dbReference type="GO" id="GO:0004467">
    <property type="term" value="F:long-chain fatty acid-CoA ligase activity"/>
    <property type="evidence" value="ECO:0007669"/>
    <property type="project" value="TreeGrafter"/>
</dbReference>
<proteinExistence type="predicted"/>
<dbReference type="GO" id="GO:0005783">
    <property type="term" value="C:endoplasmic reticulum"/>
    <property type="evidence" value="ECO:0007669"/>
    <property type="project" value="TreeGrafter"/>
</dbReference>
<keyword evidence="3" id="KW-0443">Lipid metabolism</keyword>
<dbReference type="STRING" id="157072.A0A024T964"/>
<dbReference type="Pfam" id="PF23562">
    <property type="entry name" value="AMP-binding_C_3"/>
    <property type="match status" value="1"/>
</dbReference>
<gene>
    <name evidence="5" type="ORF">H310_14587</name>
</gene>
<reference evidence="5" key="1">
    <citation type="submission" date="2013-12" db="EMBL/GenBank/DDBJ databases">
        <title>The Genome Sequence of Aphanomyces invadans NJM9701.</title>
        <authorList>
            <consortium name="The Broad Institute Genomics Platform"/>
            <person name="Russ C."/>
            <person name="Tyler B."/>
            <person name="van West P."/>
            <person name="Dieguez-Uribeondo J."/>
            <person name="Young S.K."/>
            <person name="Zeng Q."/>
            <person name="Gargeya S."/>
            <person name="Fitzgerald M."/>
            <person name="Abouelleil A."/>
            <person name="Alvarado L."/>
            <person name="Chapman S.B."/>
            <person name="Gainer-Dewar J."/>
            <person name="Goldberg J."/>
            <person name="Griggs A."/>
            <person name="Gujja S."/>
            <person name="Hansen M."/>
            <person name="Howarth C."/>
            <person name="Imamovic A."/>
            <person name="Ireland A."/>
            <person name="Larimer J."/>
            <person name="McCowan C."/>
            <person name="Murphy C."/>
            <person name="Pearson M."/>
            <person name="Poon T.W."/>
            <person name="Priest M."/>
            <person name="Roberts A."/>
            <person name="Saif S."/>
            <person name="Shea T."/>
            <person name="Sykes S."/>
            <person name="Wortman J."/>
            <person name="Nusbaum C."/>
            <person name="Birren B."/>
        </authorList>
    </citation>
    <scope>NUCLEOTIDE SEQUENCE [LARGE SCALE GENOMIC DNA]</scope>
    <source>
        <strain evidence="5">NJM9701</strain>
    </source>
</reference>
<keyword evidence="1" id="KW-0436">Ligase</keyword>
<feature type="domain" description="AMP-dependent synthetase/ligase" evidence="4">
    <location>
        <begin position="36"/>
        <end position="455"/>
    </location>
</feature>